<dbReference type="RefSeq" id="WP_078665246.1">
    <property type="nucleotide sequence ID" value="NZ_FUXM01000010.1"/>
</dbReference>
<proteinExistence type="predicted"/>
<dbReference type="AlphaFoldDB" id="A0A1T4P897"/>
<keyword evidence="2" id="KW-0689">Ribosomal protein</keyword>
<sequence>MRNRWLGLLGLGQRSGKVVSGEAAVEAMLKKGKGELLVLAGDLNSKRINVYQHWAKSLGIKSVIAGTKTELGIALGKSPRAVVLILDAELAKAVYENLV</sequence>
<feature type="domain" description="Ribosomal protein eL8/eL30/eS12/Gadd45" evidence="1">
    <location>
        <begin position="8"/>
        <end position="92"/>
    </location>
</feature>
<dbReference type="InterPro" id="IPR004038">
    <property type="entry name" value="Ribosomal_eL8/eL30/eS12/Gad45"/>
</dbReference>
<evidence type="ECO:0000313" key="3">
    <source>
        <dbReference type="Proteomes" id="UP000189933"/>
    </source>
</evidence>
<dbReference type="EMBL" id="FUXM01000010">
    <property type="protein sequence ID" value="SJZ87128.1"/>
    <property type="molecule type" value="Genomic_DNA"/>
</dbReference>
<reference evidence="3" key="1">
    <citation type="submission" date="2017-02" db="EMBL/GenBank/DDBJ databases">
        <authorList>
            <person name="Varghese N."/>
            <person name="Submissions S."/>
        </authorList>
    </citation>
    <scope>NUCLEOTIDE SEQUENCE [LARGE SCALE GENOMIC DNA]</scope>
    <source>
        <strain evidence="3">DSM 16521</strain>
    </source>
</reference>
<dbReference type="SUPFAM" id="SSF55315">
    <property type="entry name" value="L30e-like"/>
    <property type="match status" value="1"/>
</dbReference>
<name>A0A1T4P897_9FIRM</name>
<dbReference type="Gene3D" id="3.30.1330.30">
    <property type="match status" value="1"/>
</dbReference>
<keyword evidence="2" id="KW-0687">Ribonucleoprotein</keyword>
<dbReference type="OrthoDB" id="9794863at2"/>
<keyword evidence="3" id="KW-1185">Reference proteome</keyword>
<evidence type="ECO:0000313" key="2">
    <source>
        <dbReference type="EMBL" id="SJZ87128.1"/>
    </source>
</evidence>
<dbReference type="Pfam" id="PF01248">
    <property type="entry name" value="Ribosomal_L7Ae"/>
    <property type="match status" value="1"/>
</dbReference>
<organism evidence="2 3">
    <name type="scientific">Carboxydocella sporoproducens DSM 16521</name>
    <dbReference type="NCBI Taxonomy" id="1121270"/>
    <lineage>
        <taxon>Bacteria</taxon>
        <taxon>Bacillati</taxon>
        <taxon>Bacillota</taxon>
        <taxon>Clostridia</taxon>
        <taxon>Eubacteriales</taxon>
        <taxon>Clostridiales Family XVI. Incertae Sedis</taxon>
        <taxon>Carboxydocella</taxon>
    </lineage>
</organism>
<gene>
    <name evidence="2" type="ORF">SAMN02745885_01162</name>
</gene>
<protein>
    <submittedName>
        <fullName evidence="2">Ribosomal protein L7Ae</fullName>
    </submittedName>
</protein>
<accession>A0A1T4P897</accession>
<dbReference type="InterPro" id="IPR029064">
    <property type="entry name" value="Ribosomal_eL30-like_sf"/>
</dbReference>
<dbReference type="Proteomes" id="UP000189933">
    <property type="component" value="Unassembled WGS sequence"/>
</dbReference>
<dbReference type="GO" id="GO:0005840">
    <property type="term" value="C:ribosome"/>
    <property type="evidence" value="ECO:0007669"/>
    <property type="project" value="UniProtKB-KW"/>
</dbReference>
<evidence type="ECO:0000259" key="1">
    <source>
        <dbReference type="Pfam" id="PF01248"/>
    </source>
</evidence>